<dbReference type="InterPro" id="IPR001986">
    <property type="entry name" value="Enolpyruvate_Tfrase_dom"/>
</dbReference>
<accession>A0A1H9YX54</accession>
<dbReference type="PANTHER" id="PTHR43783">
    <property type="entry name" value="UDP-N-ACETYLGLUCOSAMINE 1-CARBOXYVINYLTRANSFERASE"/>
    <property type="match status" value="1"/>
</dbReference>
<dbReference type="Proteomes" id="UP000243819">
    <property type="component" value="Unassembled WGS sequence"/>
</dbReference>
<name>A0A1H9YX54_9FIRM</name>
<dbReference type="UniPathway" id="UPA00219"/>
<comment type="catalytic activity">
    <reaction evidence="11 12">
        <text>phosphoenolpyruvate + UDP-N-acetyl-alpha-D-glucosamine = UDP-N-acetyl-3-O-(1-carboxyvinyl)-alpha-D-glucosamine + phosphate</text>
        <dbReference type="Rhea" id="RHEA:18681"/>
        <dbReference type="ChEBI" id="CHEBI:43474"/>
        <dbReference type="ChEBI" id="CHEBI:57705"/>
        <dbReference type="ChEBI" id="CHEBI:58702"/>
        <dbReference type="ChEBI" id="CHEBI:68483"/>
        <dbReference type="EC" id="2.5.1.7"/>
    </reaction>
</comment>
<dbReference type="STRING" id="1120990.SAMN03080614_100538"/>
<dbReference type="GO" id="GO:0019277">
    <property type="term" value="P:UDP-N-acetylgalactosamine biosynthetic process"/>
    <property type="evidence" value="ECO:0007669"/>
    <property type="project" value="InterPro"/>
</dbReference>
<dbReference type="EMBL" id="FOIF01000005">
    <property type="protein sequence ID" value="SES73149.1"/>
    <property type="molecule type" value="Genomic_DNA"/>
</dbReference>
<feature type="binding site" evidence="12">
    <location>
        <position position="92"/>
    </location>
    <ligand>
        <name>UDP-N-acetyl-alpha-D-glucosamine</name>
        <dbReference type="ChEBI" id="CHEBI:57705"/>
    </ligand>
</feature>
<dbReference type="GO" id="GO:0051301">
    <property type="term" value="P:cell division"/>
    <property type="evidence" value="ECO:0007669"/>
    <property type="project" value="UniProtKB-KW"/>
</dbReference>
<evidence type="ECO:0000256" key="2">
    <source>
        <dbReference type="ARBA" id="ARBA00004752"/>
    </source>
</evidence>
<keyword evidence="7 12" id="KW-0573">Peptidoglycan synthesis</keyword>
<dbReference type="GO" id="GO:0005737">
    <property type="term" value="C:cytoplasm"/>
    <property type="evidence" value="ECO:0007669"/>
    <property type="project" value="UniProtKB-SubCell"/>
</dbReference>
<keyword evidence="5 12" id="KW-0808">Transferase</keyword>
<dbReference type="HAMAP" id="MF_00111">
    <property type="entry name" value="MurA"/>
    <property type="match status" value="1"/>
</dbReference>
<feature type="binding site" evidence="12">
    <location>
        <position position="325"/>
    </location>
    <ligand>
        <name>UDP-N-acetyl-alpha-D-glucosamine</name>
        <dbReference type="ChEBI" id="CHEBI:57705"/>
    </ligand>
</feature>
<sequence length="416" mass="45045">MEKLVIKGGNPLKGEVNIQGAKNSVLPILAASLLCEGQCIIHNVPIITDVDMMLEILRSLGVICERQGHTLIVDSSKANRYEIDDKLMRSMRSSIFLLGALLGRFNNALVSRPGGCDIGERTTDLHEKGLKSLGAQFGEKGYIVKAPNGLKGAEIYLDYPSVGATENIMLAACKAKGVTVIKNAAREPEIVDLQMFLNKMGAKISGAGTAEIRINGVDKLHGCEHRIIPDRIVAGTVLMATAMTNGEVLLKDVIPEHLELIIIKLREMGAKITVGENEIMIKGTSPLKPVDIRTAPYPGFPTDMQPIMMIGLAMAEGTSIVTENVFDARFKHVGEFRRMGADIKISNKTAVIKGVKRLIGTYVEATDLRAGAALVIGGLAGENTTIIEKVEHIDRGYEKIEELFRGLGGNIIRIKE</sequence>
<reference evidence="15" key="1">
    <citation type="submission" date="2016-10" db="EMBL/GenBank/DDBJ databases">
        <authorList>
            <person name="Varghese N."/>
            <person name="Submissions S."/>
        </authorList>
    </citation>
    <scope>NUCLEOTIDE SEQUENCE [LARGE SCALE GENOMIC DNA]</scope>
    <source>
        <strain evidence="15">DSM 13577</strain>
    </source>
</reference>
<dbReference type="GO" id="GO:0009252">
    <property type="term" value="P:peptidoglycan biosynthetic process"/>
    <property type="evidence" value="ECO:0007669"/>
    <property type="project" value="UniProtKB-UniRule"/>
</dbReference>
<comment type="similarity">
    <text evidence="10 12">Belongs to the EPSP synthase family. MurA subfamily.</text>
</comment>
<evidence type="ECO:0000256" key="5">
    <source>
        <dbReference type="ARBA" id="ARBA00022679"/>
    </source>
</evidence>
<comment type="subcellular location">
    <subcellularLocation>
        <location evidence="1 12">Cytoplasm</location>
    </subcellularLocation>
</comment>
<dbReference type="InterPro" id="IPR036968">
    <property type="entry name" value="Enolpyruvate_Tfrase_sf"/>
</dbReference>
<evidence type="ECO:0000256" key="8">
    <source>
        <dbReference type="ARBA" id="ARBA00023306"/>
    </source>
</evidence>
<evidence type="ECO:0000313" key="14">
    <source>
        <dbReference type="EMBL" id="SES73149.1"/>
    </source>
</evidence>
<feature type="binding site" evidence="12">
    <location>
        <begin position="22"/>
        <end position="23"/>
    </location>
    <ligand>
        <name>phosphoenolpyruvate</name>
        <dbReference type="ChEBI" id="CHEBI:58702"/>
    </ligand>
</feature>
<dbReference type="Pfam" id="PF00275">
    <property type="entry name" value="EPSP_synthase"/>
    <property type="match status" value="1"/>
</dbReference>
<evidence type="ECO:0000259" key="13">
    <source>
        <dbReference type="Pfam" id="PF00275"/>
    </source>
</evidence>
<keyword evidence="15" id="KW-1185">Reference proteome</keyword>
<dbReference type="InterPro" id="IPR005750">
    <property type="entry name" value="UDP_GlcNAc_COvinyl_MurA"/>
</dbReference>
<feature type="binding site" evidence="12">
    <location>
        <position position="303"/>
    </location>
    <ligand>
        <name>UDP-N-acetyl-alpha-D-glucosamine</name>
        <dbReference type="ChEBI" id="CHEBI:57705"/>
    </ligand>
</feature>
<dbReference type="GO" id="GO:0071555">
    <property type="term" value="P:cell wall organization"/>
    <property type="evidence" value="ECO:0007669"/>
    <property type="project" value="UniProtKB-KW"/>
</dbReference>
<evidence type="ECO:0000256" key="11">
    <source>
        <dbReference type="ARBA" id="ARBA00047527"/>
    </source>
</evidence>
<keyword evidence="8 12" id="KW-0131">Cell cycle</keyword>
<keyword evidence="9 12" id="KW-0961">Cell wall biogenesis/degradation</keyword>
<dbReference type="AlphaFoldDB" id="A0A1H9YX54"/>
<keyword evidence="12" id="KW-0670">Pyruvate</keyword>
<evidence type="ECO:0000256" key="9">
    <source>
        <dbReference type="ARBA" id="ARBA00023316"/>
    </source>
</evidence>
<evidence type="ECO:0000313" key="15">
    <source>
        <dbReference type="Proteomes" id="UP000243819"/>
    </source>
</evidence>
<evidence type="ECO:0000256" key="12">
    <source>
        <dbReference type="HAMAP-Rule" id="MF_00111"/>
    </source>
</evidence>
<comment type="function">
    <text evidence="12">Cell wall formation. Adds enolpyruvyl to UDP-N-acetylglucosamine.</text>
</comment>
<proteinExistence type="inferred from homology"/>
<evidence type="ECO:0000256" key="1">
    <source>
        <dbReference type="ARBA" id="ARBA00004496"/>
    </source>
</evidence>
<feature type="modified residue" description="2-(S-cysteinyl)pyruvic acid O-phosphothioketal" evidence="12">
    <location>
        <position position="116"/>
    </location>
</feature>
<dbReference type="OrthoDB" id="9803760at2"/>
<keyword evidence="6 12" id="KW-0133">Cell shape</keyword>
<evidence type="ECO:0000256" key="7">
    <source>
        <dbReference type="ARBA" id="ARBA00022984"/>
    </source>
</evidence>
<organism evidence="14 15">
    <name type="scientific">Anaerobranca gottschalkii DSM 13577</name>
    <dbReference type="NCBI Taxonomy" id="1120990"/>
    <lineage>
        <taxon>Bacteria</taxon>
        <taxon>Bacillati</taxon>
        <taxon>Bacillota</taxon>
        <taxon>Clostridia</taxon>
        <taxon>Eubacteriales</taxon>
        <taxon>Proteinivoracaceae</taxon>
        <taxon>Anaerobranca</taxon>
    </lineage>
</organism>
<dbReference type="PANTHER" id="PTHR43783:SF1">
    <property type="entry name" value="UDP-N-ACETYLGLUCOSAMINE 1-CARBOXYVINYLTRANSFERASE"/>
    <property type="match status" value="1"/>
</dbReference>
<dbReference type="Gene3D" id="3.65.10.10">
    <property type="entry name" value="Enolpyruvate transferase domain"/>
    <property type="match status" value="2"/>
</dbReference>
<dbReference type="GO" id="GO:0008360">
    <property type="term" value="P:regulation of cell shape"/>
    <property type="evidence" value="ECO:0007669"/>
    <property type="project" value="UniProtKB-KW"/>
</dbReference>
<dbReference type="InterPro" id="IPR013792">
    <property type="entry name" value="RNA3'P_cycl/enolpyr_Trfase_a/b"/>
</dbReference>
<feature type="active site" description="Proton donor" evidence="12">
    <location>
        <position position="116"/>
    </location>
</feature>
<dbReference type="GO" id="GO:0008760">
    <property type="term" value="F:UDP-N-acetylglucosamine 1-carboxyvinyltransferase activity"/>
    <property type="evidence" value="ECO:0007669"/>
    <property type="project" value="UniProtKB-UniRule"/>
</dbReference>
<evidence type="ECO:0000256" key="6">
    <source>
        <dbReference type="ARBA" id="ARBA00022960"/>
    </source>
</evidence>
<evidence type="ECO:0000256" key="4">
    <source>
        <dbReference type="ARBA" id="ARBA00022618"/>
    </source>
</evidence>
<keyword evidence="3 12" id="KW-0963">Cytoplasm</keyword>
<keyword evidence="4 12" id="KW-0132">Cell division</keyword>
<dbReference type="EC" id="2.5.1.7" evidence="12"/>
<gene>
    <name evidence="12" type="primary">murA</name>
    <name evidence="14" type="ORF">SAMN03080614_100538</name>
</gene>
<dbReference type="SUPFAM" id="SSF55205">
    <property type="entry name" value="EPT/RTPC-like"/>
    <property type="match status" value="1"/>
</dbReference>
<protein>
    <recommendedName>
        <fullName evidence="12">UDP-N-acetylglucosamine 1-carboxyvinyltransferase</fullName>
        <ecNumber evidence="12">2.5.1.7</ecNumber>
    </recommendedName>
    <alternativeName>
        <fullName evidence="12">Enoylpyruvate transferase</fullName>
    </alternativeName>
    <alternativeName>
        <fullName evidence="12">UDP-N-acetylglucosamine enolpyruvyl transferase</fullName>
        <shortName evidence="12">EPT</shortName>
    </alternativeName>
</protein>
<comment type="pathway">
    <text evidence="2 12">Cell wall biogenesis; peptidoglycan biosynthesis.</text>
</comment>
<dbReference type="CDD" id="cd01555">
    <property type="entry name" value="UdpNAET"/>
    <property type="match status" value="1"/>
</dbReference>
<comment type="caution">
    <text evidence="12">Lacks conserved residue(s) required for the propagation of feature annotation.</text>
</comment>
<dbReference type="NCBIfam" id="NF006873">
    <property type="entry name" value="PRK09369.1"/>
    <property type="match status" value="1"/>
</dbReference>
<dbReference type="NCBIfam" id="TIGR01072">
    <property type="entry name" value="murA"/>
    <property type="match status" value="1"/>
</dbReference>
<feature type="domain" description="Enolpyruvate transferase" evidence="13">
    <location>
        <begin position="7"/>
        <end position="402"/>
    </location>
</feature>
<dbReference type="RefSeq" id="WP_091348880.1">
    <property type="nucleotide sequence ID" value="NZ_FOIF01000005.1"/>
</dbReference>
<evidence type="ECO:0000256" key="10">
    <source>
        <dbReference type="ARBA" id="ARBA00038367"/>
    </source>
</evidence>
<evidence type="ECO:0000256" key="3">
    <source>
        <dbReference type="ARBA" id="ARBA00022490"/>
    </source>
</evidence>
<dbReference type="InterPro" id="IPR050068">
    <property type="entry name" value="MurA_subfamily"/>
</dbReference>